<dbReference type="Pfam" id="PF02518">
    <property type="entry name" value="HATPase_c"/>
    <property type="match status" value="1"/>
</dbReference>
<dbReference type="InterPro" id="IPR036890">
    <property type="entry name" value="HATPase_C_sf"/>
</dbReference>
<evidence type="ECO:0000256" key="4">
    <source>
        <dbReference type="ARBA" id="ARBA00022679"/>
    </source>
</evidence>
<dbReference type="InterPro" id="IPR013656">
    <property type="entry name" value="PAS_4"/>
</dbReference>
<dbReference type="AlphaFoldDB" id="B9M6L7"/>
<dbReference type="OrthoDB" id="9773941at2"/>
<accession>B9M6L7</accession>
<dbReference type="RefSeq" id="WP_012646806.1">
    <property type="nucleotide sequence ID" value="NC_011979.1"/>
</dbReference>
<dbReference type="CDD" id="cd00082">
    <property type="entry name" value="HisKA"/>
    <property type="match status" value="1"/>
</dbReference>
<keyword evidence="8" id="KW-0902">Two-component regulatory system</keyword>
<evidence type="ECO:0000313" key="13">
    <source>
        <dbReference type="Proteomes" id="UP000007721"/>
    </source>
</evidence>
<dbReference type="Gene3D" id="3.30.565.10">
    <property type="entry name" value="Histidine kinase-like ATPase, C-terminal domain"/>
    <property type="match status" value="1"/>
</dbReference>
<dbReference type="SMART" id="SM00387">
    <property type="entry name" value="HATPase_c"/>
    <property type="match status" value="1"/>
</dbReference>
<organism evidence="12 13">
    <name type="scientific">Geotalea daltonii (strain DSM 22248 / JCM 15807 / FRC-32)</name>
    <name type="common">Geobacter daltonii</name>
    <dbReference type="NCBI Taxonomy" id="316067"/>
    <lineage>
        <taxon>Bacteria</taxon>
        <taxon>Pseudomonadati</taxon>
        <taxon>Thermodesulfobacteriota</taxon>
        <taxon>Desulfuromonadia</taxon>
        <taxon>Geobacterales</taxon>
        <taxon>Geobacteraceae</taxon>
        <taxon>Geotalea</taxon>
    </lineage>
</organism>
<reference evidence="12 13" key="1">
    <citation type="submission" date="2009-01" db="EMBL/GenBank/DDBJ databases">
        <title>Complete sequence of Geobacter sp. FRC-32.</title>
        <authorList>
            <consortium name="US DOE Joint Genome Institute"/>
            <person name="Lucas S."/>
            <person name="Copeland A."/>
            <person name="Lapidus A."/>
            <person name="Glavina del Rio T."/>
            <person name="Dalin E."/>
            <person name="Tice H."/>
            <person name="Bruce D."/>
            <person name="Goodwin L."/>
            <person name="Pitluck S."/>
            <person name="Saunders E."/>
            <person name="Brettin T."/>
            <person name="Detter J.C."/>
            <person name="Han C."/>
            <person name="Larimer F."/>
            <person name="Land M."/>
            <person name="Hauser L."/>
            <person name="Kyrpides N."/>
            <person name="Ovchinnikova G."/>
            <person name="Kostka J."/>
            <person name="Richardson P."/>
        </authorList>
    </citation>
    <scope>NUCLEOTIDE SEQUENCE [LARGE SCALE GENOMIC DNA]</scope>
    <source>
        <strain evidence="13">DSM 22248 / JCM 15807 / FRC-32</strain>
    </source>
</reference>
<evidence type="ECO:0000259" key="10">
    <source>
        <dbReference type="PROSITE" id="PS50112"/>
    </source>
</evidence>
<name>B9M6L7_GEODF</name>
<dbReference type="InterPro" id="IPR036097">
    <property type="entry name" value="HisK_dim/P_sf"/>
</dbReference>
<dbReference type="eggNOG" id="COG3852">
    <property type="taxonomic scope" value="Bacteria"/>
</dbReference>
<dbReference type="SMART" id="SM00091">
    <property type="entry name" value="PAS"/>
    <property type="match status" value="1"/>
</dbReference>
<dbReference type="STRING" id="316067.Geob_1719"/>
<dbReference type="KEGG" id="geo:Geob_1719"/>
<sequence>MPIEHLEEYYANVIDSVGDGVIVLDIQGLVTLLNPAAEEMVGISLRQARKAHFSDLFKGEEILLDMVHKTAQTGMTISDHENIILKKVGRLIPVSATTSPLMKADGDRIGTILILRDLTNIRELEDAVRQADRLSSLGALAAGLAHEIKNPLGGIKGAAQLLEMELPDNPELRDYTRVMLKEVQRVNRIVEDLLALASPRKLELSKVNLHKVLGDILLLQKRAVDGRRITFIQQFDPSIPPILADESLLTQLFLNLIKNAVEAVGDGGQVKVKSRILSDYSMMPKGEGRSRLVAIDVCDDGPGIDKEELDHLFTPFYTTKSKGTGLGLAICQKIIAEHRGMIRVDSEPGKGTAFTVMLPLI</sequence>
<evidence type="ECO:0000313" key="12">
    <source>
        <dbReference type="EMBL" id="ACM20077.1"/>
    </source>
</evidence>
<evidence type="ECO:0000256" key="8">
    <source>
        <dbReference type="ARBA" id="ARBA00023012"/>
    </source>
</evidence>
<keyword evidence="3" id="KW-0597">Phosphoprotein</keyword>
<evidence type="ECO:0000256" key="5">
    <source>
        <dbReference type="ARBA" id="ARBA00022741"/>
    </source>
</evidence>
<keyword evidence="7" id="KW-0067">ATP-binding</keyword>
<dbReference type="PROSITE" id="PS50112">
    <property type="entry name" value="PAS"/>
    <property type="match status" value="1"/>
</dbReference>
<evidence type="ECO:0000256" key="7">
    <source>
        <dbReference type="ARBA" id="ARBA00022840"/>
    </source>
</evidence>
<feature type="domain" description="PAC" evidence="11">
    <location>
        <begin position="78"/>
        <end position="130"/>
    </location>
</feature>
<keyword evidence="6 12" id="KW-0418">Kinase</keyword>
<keyword evidence="4" id="KW-0808">Transferase</keyword>
<dbReference type="InterPro" id="IPR000700">
    <property type="entry name" value="PAS-assoc_C"/>
</dbReference>
<dbReference type="Pfam" id="PF00512">
    <property type="entry name" value="HisKA"/>
    <property type="match status" value="1"/>
</dbReference>
<dbReference type="SUPFAM" id="SSF55785">
    <property type="entry name" value="PYP-like sensor domain (PAS domain)"/>
    <property type="match status" value="1"/>
</dbReference>
<dbReference type="Gene3D" id="3.30.450.20">
    <property type="entry name" value="PAS domain"/>
    <property type="match status" value="1"/>
</dbReference>
<evidence type="ECO:0000256" key="1">
    <source>
        <dbReference type="ARBA" id="ARBA00000085"/>
    </source>
</evidence>
<dbReference type="CDD" id="cd00130">
    <property type="entry name" value="PAS"/>
    <property type="match status" value="1"/>
</dbReference>
<keyword evidence="5" id="KW-0547">Nucleotide-binding</keyword>
<dbReference type="NCBIfam" id="TIGR00229">
    <property type="entry name" value="sensory_box"/>
    <property type="match status" value="1"/>
</dbReference>
<feature type="domain" description="Histidine kinase" evidence="9">
    <location>
        <begin position="143"/>
        <end position="361"/>
    </location>
</feature>
<dbReference type="InterPro" id="IPR035965">
    <property type="entry name" value="PAS-like_dom_sf"/>
</dbReference>
<evidence type="ECO:0000256" key="2">
    <source>
        <dbReference type="ARBA" id="ARBA00012438"/>
    </source>
</evidence>
<evidence type="ECO:0000256" key="6">
    <source>
        <dbReference type="ARBA" id="ARBA00022777"/>
    </source>
</evidence>
<dbReference type="PROSITE" id="PS50113">
    <property type="entry name" value="PAC"/>
    <property type="match status" value="1"/>
</dbReference>
<dbReference type="PANTHER" id="PTHR43065:SF10">
    <property type="entry name" value="PEROXIDE STRESS-ACTIVATED HISTIDINE KINASE MAK3"/>
    <property type="match status" value="1"/>
</dbReference>
<evidence type="ECO:0000256" key="3">
    <source>
        <dbReference type="ARBA" id="ARBA00022553"/>
    </source>
</evidence>
<dbReference type="PRINTS" id="PR00344">
    <property type="entry name" value="BCTRLSENSOR"/>
</dbReference>
<evidence type="ECO:0000259" key="11">
    <source>
        <dbReference type="PROSITE" id="PS50113"/>
    </source>
</evidence>
<dbReference type="InterPro" id="IPR003661">
    <property type="entry name" value="HisK_dim/P_dom"/>
</dbReference>
<keyword evidence="13" id="KW-1185">Reference proteome</keyword>
<proteinExistence type="predicted"/>
<dbReference type="EMBL" id="CP001390">
    <property type="protein sequence ID" value="ACM20077.1"/>
    <property type="molecule type" value="Genomic_DNA"/>
</dbReference>
<dbReference type="Gene3D" id="1.10.287.130">
    <property type="match status" value="1"/>
</dbReference>
<dbReference type="PROSITE" id="PS50109">
    <property type="entry name" value="HIS_KIN"/>
    <property type="match status" value="1"/>
</dbReference>
<dbReference type="GO" id="GO:0005524">
    <property type="term" value="F:ATP binding"/>
    <property type="evidence" value="ECO:0007669"/>
    <property type="project" value="UniProtKB-KW"/>
</dbReference>
<dbReference type="InterPro" id="IPR004358">
    <property type="entry name" value="Sig_transdc_His_kin-like_C"/>
</dbReference>
<dbReference type="Pfam" id="PF08448">
    <property type="entry name" value="PAS_4"/>
    <property type="match status" value="1"/>
</dbReference>
<dbReference type="SUPFAM" id="SSF55874">
    <property type="entry name" value="ATPase domain of HSP90 chaperone/DNA topoisomerase II/histidine kinase"/>
    <property type="match status" value="1"/>
</dbReference>
<feature type="domain" description="PAS" evidence="10">
    <location>
        <begin position="6"/>
        <end position="44"/>
    </location>
</feature>
<protein>
    <recommendedName>
        <fullName evidence="2">histidine kinase</fullName>
        <ecNumber evidence="2">2.7.13.3</ecNumber>
    </recommendedName>
</protein>
<dbReference type="InterPro" id="IPR005467">
    <property type="entry name" value="His_kinase_dom"/>
</dbReference>
<dbReference type="PANTHER" id="PTHR43065">
    <property type="entry name" value="SENSOR HISTIDINE KINASE"/>
    <property type="match status" value="1"/>
</dbReference>
<dbReference type="InterPro" id="IPR000014">
    <property type="entry name" value="PAS"/>
</dbReference>
<dbReference type="Proteomes" id="UP000007721">
    <property type="component" value="Chromosome"/>
</dbReference>
<dbReference type="SUPFAM" id="SSF47384">
    <property type="entry name" value="Homodimeric domain of signal transducing histidine kinase"/>
    <property type="match status" value="1"/>
</dbReference>
<dbReference type="GO" id="GO:0000155">
    <property type="term" value="F:phosphorelay sensor kinase activity"/>
    <property type="evidence" value="ECO:0007669"/>
    <property type="project" value="InterPro"/>
</dbReference>
<dbReference type="InterPro" id="IPR003594">
    <property type="entry name" value="HATPase_dom"/>
</dbReference>
<dbReference type="HOGENOM" id="CLU_000445_114_39_7"/>
<comment type="catalytic activity">
    <reaction evidence="1">
        <text>ATP + protein L-histidine = ADP + protein N-phospho-L-histidine.</text>
        <dbReference type="EC" id="2.7.13.3"/>
    </reaction>
</comment>
<dbReference type="EC" id="2.7.13.3" evidence="2"/>
<evidence type="ECO:0000259" key="9">
    <source>
        <dbReference type="PROSITE" id="PS50109"/>
    </source>
</evidence>
<dbReference type="SMART" id="SM00388">
    <property type="entry name" value="HisKA"/>
    <property type="match status" value="1"/>
</dbReference>
<gene>
    <name evidence="12" type="primary">gnfL</name>
    <name evidence="12" type="ordered locus">Geob_1719</name>
</gene>